<evidence type="ECO:0000259" key="4">
    <source>
        <dbReference type="Pfam" id="PF26607"/>
    </source>
</evidence>
<dbReference type="SUPFAM" id="SSF50934">
    <property type="entry name" value="Tachylectin-2"/>
    <property type="match status" value="1"/>
</dbReference>
<feature type="domain" description="Tachylectin 2" evidence="3">
    <location>
        <begin position="49"/>
        <end position="276"/>
    </location>
</feature>
<dbReference type="AlphaFoldDB" id="A0A1C6W458"/>
<evidence type="ECO:0000313" key="6">
    <source>
        <dbReference type="EMBL" id="WSA32491.1"/>
    </source>
</evidence>
<dbReference type="Pfam" id="PF14517">
    <property type="entry name" value="Tachylectin"/>
    <property type="match status" value="1"/>
</dbReference>
<reference evidence="6 8" key="2">
    <citation type="submission" date="2022-10" db="EMBL/GenBank/DDBJ databases">
        <title>The complete genomes of actinobacterial strains from the NBC collection.</title>
        <authorList>
            <person name="Joergensen T.S."/>
            <person name="Alvarez Arevalo M."/>
            <person name="Sterndorff E.B."/>
            <person name="Faurdal D."/>
            <person name="Vuksanovic O."/>
            <person name="Mourched A.-S."/>
            <person name="Charusanti P."/>
            <person name="Shaw S."/>
            <person name="Blin K."/>
            <person name="Weber T."/>
        </authorList>
    </citation>
    <scope>NUCLEOTIDE SEQUENCE [LARGE SCALE GENOMIC DNA]</scope>
    <source>
        <strain evidence="6 8">NBC 01809</strain>
    </source>
</reference>
<proteinExistence type="predicted"/>
<evidence type="ECO:0000256" key="1">
    <source>
        <dbReference type="SAM" id="MobiDB-lite"/>
    </source>
</evidence>
<evidence type="ECO:0000256" key="2">
    <source>
        <dbReference type="SAM" id="SignalP"/>
    </source>
</evidence>
<evidence type="ECO:0000313" key="8">
    <source>
        <dbReference type="Proteomes" id="UP001334804"/>
    </source>
</evidence>
<evidence type="ECO:0000259" key="3">
    <source>
        <dbReference type="Pfam" id="PF14517"/>
    </source>
</evidence>
<dbReference type="RefSeq" id="WP_141719560.1">
    <property type="nucleotide sequence ID" value="NZ_CP109071.1"/>
</dbReference>
<dbReference type="Gene3D" id="2.120.10.70">
    <property type="entry name" value="Fucose-specific lectin"/>
    <property type="match status" value="1"/>
</dbReference>
<keyword evidence="2" id="KW-0732">Signal</keyword>
<dbReference type="Pfam" id="PF26607">
    <property type="entry name" value="DUF8189"/>
    <property type="match status" value="1"/>
</dbReference>
<dbReference type="InterPro" id="IPR036813">
    <property type="entry name" value="Tachylectin2_sf"/>
</dbReference>
<dbReference type="Gene3D" id="2.115.10.10">
    <property type="entry name" value="Tachylectin 2"/>
    <property type="match status" value="1"/>
</dbReference>
<feature type="compositionally biased region" description="Polar residues" evidence="1">
    <location>
        <begin position="638"/>
        <end position="648"/>
    </location>
</feature>
<feature type="chain" id="PRO_5008749312" evidence="2">
    <location>
        <begin position="34"/>
        <end position="666"/>
    </location>
</feature>
<dbReference type="OrthoDB" id="4178270at2"/>
<gene>
    <name evidence="5" type="ORF">GA0070608_5633</name>
    <name evidence="6" type="ORF">OIE14_31095</name>
</gene>
<evidence type="ECO:0000313" key="5">
    <source>
        <dbReference type="EMBL" id="SCL73359.1"/>
    </source>
</evidence>
<dbReference type="InterPro" id="IPR058502">
    <property type="entry name" value="PLL-like_beta-prop"/>
</dbReference>
<accession>A0A1C6W458</accession>
<feature type="domain" description="PLL-like beta propeller" evidence="4">
    <location>
        <begin position="334"/>
        <end position="587"/>
    </location>
</feature>
<protein>
    <submittedName>
        <fullName evidence="5 6">Tachylectin</fullName>
    </submittedName>
</protein>
<dbReference type="STRING" id="47871.GA0070608_5633"/>
<dbReference type="InterPro" id="IPR023294">
    <property type="entry name" value="Tachylectin2"/>
</dbReference>
<sequence length="666" mass="70639">MNRSRWRARLAAAQVAALAATLLAMAQPAPARAADTVSCVAQTSVFGADAGGTIYRYPLNAPGSANSTWSAPVSGGTGWQAFGRVIGGPGGRLYGINANGLYRYRWTSSGWETTNGVGGQRISTSFTQYATAGFRNKITVDERGDFYLVDGEGRLRVYRYDEAAGKWLFSGRLLDTGWGRFDLVVAAGPGVLYARDATDGRLFRYRYEPDSQRWLEYHEALGTGWNAFSRGIFSAGGDTLFGIDNSGILSQYRFREDTRTWAILRRTVGSGWNVFSNVVAITDACRLTASHVPARPPVPVAQHAPAAVTQATSNNIELAHSDNIGRLLHGRMNPDNFSSLQLTAVSGSEGFSGVPALSETTQNLVRITARNINSDVWTRTQSAAGSPGWSGWADLGGRMASAPATVRLSNQREAMFAVDAGGALWARWQDPVHPDLLAWRKLGGSNLTGTPVAVPLADASALVVVADSAGTLRAARYAGGTLQAWQSLGGSGFTGTPAVVLLPGYRLRIFARNGAGRIVATERRVDGTFTGTWTPVGGSAVVPAGVPSALLSPVTGRIGVYVRGTDGYIHYAAETAQGSGTWGNWIPAQDAFETYATDPTAFSFVNANGPNVAYLARTPAGSLRLYTVQEPASWTAGANSARLSSGSVPSPVFRRHVLPPPPPVSD</sequence>
<feature type="signal peptide" evidence="2">
    <location>
        <begin position="1"/>
        <end position="33"/>
    </location>
</feature>
<dbReference type="Proteomes" id="UP000199343">
    <property type="component" value="Unassembled WGS sequence"/>
</dbReference>
<evidence type="ECO:0000313" key="7">
    <source>
        <dbReference type="Proteomes" id="UP000199343"/>
    </source>
</evidence>
<feature type="region of interest" description="Disordered" evidence="1">
    <location>
        <begin position="638"/>
        <end position="666"/>
    </location>
</feature>
<dbReference type="EMBL" id="FMIC01000002">
    <property type="protein sequence ID" value="SCL73359.1"/>
    <property type="molecule type" value="Genomic_DNA"/>
</dbReference>
<reference evidence="5 7" key="1">
    <citation type="submission" date="2016-06" db="EMBL/GenBank/DDBJ databases">
        <authorList>
            <person name="Kjaerup R.B."/>
            <person name="Dalgaard T.S."/>
            <person name="Juul-Madsen H.R."/>
        </authorList>
    </citation>
    <scope>NUCLEOTIDE SEQUENCE [LARGE SCALE GENOMIC DNA]</scope>
    <source>
        <strain evidence="5 7">DSM 43363</strain>
    </source>
</reference>
<name>A0A1C6W458_9ACTN</name>
<organism evidence="5 7">
    <name type="scientific">Micromonospora peucetia</name>
    <dbReference type="NCBI Taxonomy" id="47871"/>
    <lineage>
        <taxon>Bacteria</taxon>
        <taxon>Bacillati</taxon>
        <taxon>Actinomycetota</taxon>
        <taxon>Actinomycetes</taxon>
        <taxon>Micromonosporales</taxon>
        <taxon>Micromonosporaceae</taxon>
        <taxon>Micromonospora</taxon>
    </lineage>
</organism>
<dbReference type="Proteomes" id="UP001334804">
    <property type="component" value="Chromosome"/>
</dbReference>
<dbReference type="SUPFAM" id="SSF89372">
    <property type="entry name" value="Fucose-specific lectin"/>
    <property type="match status" value="1"/>
</dbReference>
<dbReference type="EMBL" id="CP109071">
    <property type="protein sequence ID" value="WSA32491.1"/>
    <property type="molecule type" value="Genomic_DNA"/>
</dbReference>
<keyword evidence="8" id="KW-1185">Reference proteome</keyword>